<evidence type="ECO:0000256" key="2">
    <source>
        <dbReference type="ARBA" id="ARBA00022803"/>
    </source>
</evidence>
<evidence type="ECO:0000313" key="5">
    <source>
        <dbReference type="Proteomes" id="UP001295423"/>
    </source>
</evidence>
<dbReference type="SUPFAM" id="SSF48452">
    <property type="entry name" value="TPR-like"/>
    <property type="match status" value="3"/>
</dbReference>
<dbReference type="InterPro" id="IPR011990">
    <property type="entry name" value="TPR-like_helical_dom_sf"/>
</dbReference>
<evidence type="ECO:0000256" key="1">
    <source>
        <dbReference type="ARBA" id="ARBA00022737"/>
    </source>
</evidence>
<reference evidence="4" key="1">
    <citation type="submission" date="2023-08" db="EMBL/GenBank/DDBJ databases">
        <authorList>
            <person name="Audoor S."/>
            <person name="Bilcke G."/>
        </authorList>
    </citation>
    <scope>NUCLEOTIDE SEQUENCE</scope>
</reference>
<name>A0AAD2FNF6_9STRA</name>
<feature type="repeat" description="TPR" evidence="3">
    <location>
        <begin position="509"/>
        <end position="542"/>
    </location>
</feature>
<organism evidence="4 5">
    <name type="scientific">Cylindrotheca closterium</name>
    <dbReference type="NCBI Taxonomy" id="2856"/>
    <lineage>
        <taxon>Eukaryota</taxon>
        <taxon>Sar</taxon>
        <taxon>Stramenopiles</taxon>
        <taxon>Ochrophyta</taxon>
        <taxon>Bacillariophyta</taxon>
        <taxon>Bacillariophyceae</taxon>
        <taxon>Bacillariophycidae</taxon>
        <taxon>Bacillariales</taxon>
        <taxon>Bacillariaceae</taxon>
        <taxon>Cylindrotheca</taxon>
    </lineage>
</organism>
<dbReference type="PANTHER" id="PTHR45641:SF19">
    <property type="entry name" value="NEPHROCYSTIN-3"/>
    <property type="match status" value="1"/>
</dbReference>
<dbReference type="SMART" id="SM00028">
    <property type="entry name" value="TPR"/>
    <property type="match status" value="9"/>
</dbReference>
<sequence>MGASEFHSGHFETSEMCFCQAASELGIGSNLASKGLARSSHQNDDVIMIDSRDDGLVVNLNRYDEGMNVYNTPLNLPRDCDGKEKDGFQYTTAAVVAYNMAQVKIKCGKRNHAEHWLHQALYWTKSTDRFSQTLVVKILHCLGYCRYVTGEADMGTEYYQQAFNASTHFKLGRQCLAASLNCIGVLHFSMDHTCNIDNSLQSFEESLQMYRSCTSVDPLEVATVQNNIGRLHYLRADYVQALQSYQESLKIRRHLLGEESIDVAATLYNAGQACQQLKKFEESINHYKSFLSVAKSVFGENSKDAALALKGIAEIHQVQGKFDTALEFFHQALQAQTAASGRLSTDVATLLNKIGNLCYEMKEYETAMASGGLRSSIALVLAETLSFIALMQYHLGDYASSLEAYQFALRIYREHSSNNDNSTIASTLNSIGLVFFKKQVYELPNRCFSESLRIRTKLLGPNHRDVAILWYNLATVYFERRQEETAVKMYKETLRVEEMHLGTDHPDVSLTIRHLGQVHQQLGKLEEAAKYFQQVVAIERKREVVPNTRSLSKALNLLGNVYLQLNQVPEMMECYMEASRLNEAPRENGDETSSDRLVIAGYNLYCLQKTNPPAAATA</sequence>
<dbReference type="Gene3D" id="1.25.40.10">
    <property type="entry name" value="Tetratricopeptide repeat domain"/>
    <property type="match status" value="3"/>
</dbReference>
<comment type="caution">
    <text evidence="4">The sequence shown here is derived from an EMBL/GenBank/DDBJ whole genome shotgun (WGS) entry which is preliminary data.</text>
</comment>
<protein>
    <recommendedName>
        <fullName evidence="6">Kinesin light chain</fullName>
    </recommendedName>
</protein>
<keyword evidence="5" id="KW-1185">Reference proteome</keyword>
<dbReference type="PANTHER" id="PTHR45641">
    <property type="entry name" value="TETRATRICOPEPTIDE REPEAT PROTEIN (AFU_ORTHOLOGUE AFUA_6G03870)"/>
    <property type="match status" value="1"/>
</dbReference>
<dbReference type="Proteomes" id="UP001295423">
    <property type="component" value="Unassembled WGS sequence"/>
</dbReference>
<evidence type="ECO:0000313" key="4">
    <source>
        <dbReference type="EMBL" id="CAJ1947205.1"/>
    </source>
</evidence>
<evidence type="ECO:0000256" key="3">
    <source>
        <dbReference type="PROSITE-ProRule" id="PRU00339"/>
    </source>
</evidence>
<keyword evidence="1" id="KW-0677">Repeat</keyword>
<keyword evidence="2 3" id="KW-0802">TPR repeat</keyword>
<feature type="repeat" description="TPR" evidence="3">
    <location>
        <begin position="306"/>
        <end position="339"/>
    </location>
</feature>
<dbReference type="InterPro" id="IPR019734">
    <property type="entry name" value="TPR_rpt"/>
</dbReference>
<dbReference type="Pfam" id="PF13181">
    <property type="entry name" value="TPR_8"/>
    <property type="match status" value="1"/>
</dbReference>
<dbReference type="PROSITE" id="PS50005">
    <property type="entry name" value="TPR"/>
    <property type="match status" value="5"/>
</dbReference>
<dbReference type="AlphaFoldDB" id="A0AAD2FNF6"/>
<proteinExistence type="predicted"/>
<accession>A0AAD2FNF6</accession>
<evidence type="ECO:0008006" key="6">
    <source>
        <dbReference type="Google" id="ProtNLM"/>
    </source>
</evidence>
<gene>
    <name evidence="4" type="ORF">CYCCA115_LOCUS11030</name>
</gene>
<feature type="repeat" description="TPR" evidence="3">
    <location>
        <begin position="552"/>
        <end position="585"/>
    </location>
</feature>
<dbReference type="Pfam" id="PF13424">
    <property type="entry name" value="TPR_12"/>
    <property type="match status" value="3"/>
</dbReference>
<feature type="repeat" description="TPR" evidence="3">
    <location>
        <begin position="222"/>
        <end position="255"/>
    </location>
</feature>
<feature type="repeat" description="TPR" evidence="3">
    <location>
        <begin position="467"/>
        <end position="500"/>
    </location>
</feature>
<dbReference type="EMBL" id="CAKOGP040001725">
    <property type="protein sequence ID" value="CAJ1947205.1"/>
    <property type="molecule type" value="Genomic_DNA"/>
</dbReference>